<dbReference type="InterPro" id="IPR052062">
    <property type="entry name" value="Murein_DD/LD_carboxypeptidase"/>
</dbReference>
<dbReference type="Pfam" id="PF00877">
    <property type="entry name" value="NLPC_P60"/>
    <property type="match status" value="1"/>
</dbReference>
<evidence type="ECO:0000256" key="4">
    <source>
        <dbReference type="ARBA" id="ARBA00022801"/>
    </source>
</evidence>
<dbReference type="PANTHER" id="PTHR47360">
    <property type="entry name" value="MUREIN DD-ENDOPEPTIDASE MEPS/MUREIN LD-CARBOXYPEPTIDASE"/>
    <property type="match status" value="1"/>
</dbReference>
<organism evidence="7 8">
    <name type="scientific">Candidatus Phocaeicola excrementipullorum</name>
    <dbReference type="NCBI Taxonomy" id="2838731"/>
    <lineage>
        <taxon>Bacteria</taxon>
        <taxon>Pseudomonadati</taxon>
        <taxon>Bacteroidota</taxon>
        <taxon>Bacteroidia</taxon>
        <taxon>Bacteroidales</taxon>
        <taxon>Bacteroidaceae</taxon>
        <taxon>Phocaeicola</taxon>
    </lineage>
</organism>
<name>A0A948X1I3_9BACT</name>
<reference evidence="7" key="1">
    <citation type="journal article" date="2021" name="PeerJ">
        <title>Extensive microbial diversity within the chicken gut microbiome revealed by metagenomics and culture.</title>
        <authorList>
            <person name="Gilroy R."/>
            <person name="Ravi A."/>
            <person name="Getino M."/>
            <person name="Pursley I."/>
            <person name="Horton D.L."/>
            <person name="Alikhan N.F."/>
            <person name="Baker D."/>
            <person name="Gharbi K."/>
            <person name="Hall N."/>
            <person name="Watson M."/>
            <person name="Adriaenssens E.M."/>
            <person name="Foster-Nyarko E."/>
            <person name="Jarju S."/>
            <person name="Secka A."/>
            <person name="Antonio M."/>
            <person name="Oren A."/>
            <person name="Chaudhuri R.R."/>
            <person name="La Ragione R."/>
            <person name="Hildebrand F."/>
            <person name="Pallen M.J."/>
        </authorList>
    </citation>
    <scope>NUCLEOTIDE SEQUENCE</scope>
    <source>
        <strain evidence="7">8470</strain>
    </source>
</reference>
<sequence>MYRLSTLTKYLLFAIVVLALSSCKTTAPRLNYYQLAHAAICLDMDIEMDDYHPLYIESAKWIGTPYRYGGNSIRGVDCSGLTYAIYKKVYHKKLNRSSEDQRTKDCRRVSRNRLQEGDLVFFHDGQRKRKANHVGIYLKEGRFIHASSSQGVIVSSLSEPYYKKCWMQGGRVDKKRR</sequence>
<evidence type="ECO:0000313" key="8">
    <source>
        <dbReference type="Proteomes" id="UP000784286"/>
    </source>
</evidence>
<keyword evidence="2" id="KW-0645">Protease</keyword>
<reference evidence="7" key="2">
    <citation type="submission" date="2021-04" db="EMBL/GenBank/DDBJ databases">
        <authorList>
            <person name="Gilroy R."/>
        </authorList>
    </citation>
    <scope>NUCLEOTIDE SEQUENCE</scope>
    <source>
        <strain evidence="7">8470</strain>
    </source>
</reference>
<dbReference type="PANTHER" id="PTHR47360:SF1">
    <property type="entry name" value="ENDOPEPTIDASE NLPC-RELATED"/>
    <property type="match status" value="1"/>
</dbReference>
<keyword evidence="4" id="KW-0378">Hydrolase</keyword>
<evidence type="ECO:0000256" key="3">
    <source>
        <dbReference type="ARBA" id="ARBA00022729"/>
    </source>
</evidence>
<dbReference type="Proteomes" id="UP000784286">
    <property type="component" value="Unassembled WGS sequence"/>
</dbReference>
<accession>A0A948X1I3</accession>
<dbReference type="AlphaFoldDB" id="A0A948X1I3"/>
<dbReference type="PROSITE" id="PS51935">
    <property type="entry name" value="NLPC_P60"/>
    <property type="match status" value="1"/>
</dbReference>
<dbReference type="GO" id="GO:0008234">
    <property type="term" value="F:cysteine-type peptidase activity"/>
    <property type="evidence" value="ECO:0007669"/>
    <property type="project" value="UniProtKB-KW"/>
</dbReference>
<protein>
    <submittedName>
        <fullName evidence="7">C40 family peptidase</fullName>
    </submittedName>
</protein>
<dbReference type="EMBL" id="JAHLFJ010000021">
    <property type="protein sequence ID" value="MBU3855315.1"/>
    <property type="molecule type" value="Genomic_DNA"/>
</dbReference>
<evidence type="ECO:0000256" key="1">
    <source>
        <dbReference type="ARBA" id="ARBA00007074"/>
    </source>
</evidence>
<keyword evidence="5" id="KW-0788">Thiol protease</keyword>
<dbReference type="Gene3D" id="3.90.1720.10">
    <property type="entry name" value="endopeptidase domain like (from Nostoc punctiforme)"/>
    <property type="match status" value="1"/>
</dbReference>
<dbReference type="InterPro" id="IPR000064">
    <property type="entry name" value="NLP_P60_dom"/>
</dbReference>
<evidence type="ECO:0000256" key="2">
    <source>
        <dbReference type="ARBA" id="ARBA00022670"/>
    </source>
</evidence>
<dbReference type="PROSITE" id="PS51257">
    <property type="entry name" value="PROKAR_LIPOPROTEIN"/>
    <property type="match status" value="1"/>
</dbReference>
<evidence type="ECO:0000259" key="6">
    <source>
        <dbReference type="PROSITE" id="PS51935"/>
    </source>
</evidence>
<dbReference type="InterPro" id="IPR038765">
    <property type="entry name" value="Papain-like_cys_pep_sf"/>
</dbReference>
<dbReference type="GO" id="GO:0006508">
    <property type="term" value="P:proteolysis"/>
    <property type="evidence" value="ECO:0007669"/>
    <property type="project" value="UniProtKB-KW"/>
</dbReference>
<proteinExistence type="inferred from homology"/>
<comment type="similarity">
    <text evidence="1">Belongs to the peptidase C40 family.</text>
</comment>
<comment type="caution">
    <text evidence="7">The sequence shown here is derived from an EMBL/GenBank/DDBJ whole genome shotgun (WGS) entry which is preliminary data.</text>
</comment>
<feature type="domain" description="NlpC/P60" evidence="6">
    <location>
        <begin position="48"/>
        <end position="173"/>
    </location>
</feature>
<evidence type="ECO:0000313" key="7">
    <source>
        <dbReference type="EMBL" id="MBU3855315.1"/>
    </source>
</evidence>
<dbReference type="SUPFAM" id="SSF54001">
    <property type="entry name" value="Cysteine proteinases"/>
    <property type="match status" value="1"/>
</dbReference>
<evidence type="ECO:0000256" key="5">
    <source>
        <dbReference type="ARBA" id="ARBA00022807"/>
    </source>
</evidence>
<keyword evidence="3" id="KW-0732">Signal</keyword>
<gene>
    <name evidence="7" type="ORF">H9928_01925</name>
</gene>